<dbReference type="Proteomes" id="UP000799436">
    <property type="component" value="Unassembled WGS sequence"/>
</dbReference>
<keyword evidence="3" id="KW-1185">Reference proteome</keyword>
<accession>A0A6G1LDD5</accession>
<evidence type="ECO:0000313" key="2">
    <source>
        <dbReference type="EMBL" id="KAF2770589.1"/>
    </source>
</evidence>
<feature type="compositionally biased region" description="Polar residues" evidence="1">
    <location>
        <begin position="101"/>
        <end position="114"/>
    </location>
</feature>
<feature type="compositionally biased region" description="Basic and acidic residues" evidence="1">
    <location>
        <begin position="144"/>
        <end position="156"/>
    </location>
</feature>
<evidence type="ECO:0000313" key="3">
    <source>
        <dbReference type="Proteomes" id="UP000799436"/>
    </source>
</evidence>
<reference evidence="2" key="1">
    <citation type="journal article" date="2020" name="Stud. Mycol.">
        <title>101 Dothideomycetes genomes: a test case for predicting lifestyles and emergence of pathogens.</title>
        <authorList>
            <person name="Haridas S."/>
            <person name="Albert R."/>
            <person name="Binder M."/>
            <person name="Bloem J."/>
            <person name="Labutti K."/>
            <person name="Salamov A."/>
            <person name="Andreopoulos B."/>
            <person name="Baker S."/>
            <person name="Barry K."/>
            <person name="Bills G."/>
            <person name="Bluhm B."/>
            <person name="Cannon C."/>
            <person name="Castanera R."/>
            <person name="Culley D."/>
            <person name="Daum C."/>
            <person name="Ezra D."/>
            <person name="Gonzalez J."/>
            <person name="Henrissat B."/>
            <person name="Kuo A."/>
            <person name="Liang C."/>
            <person name="Lipzen A."/>
            <person name="Lutzoni F."/>
            <person name="Magnuson J."/>
            <person name="Mondo S."/>
            <person name="Nolan M."/>
            <person name="Ohm R."/>
            <person name="Pangilinan J."/>
            <person name="Park H.-J."/>
            <person name="Ramirez L."/>
            <person name="Alfaro M."/>
            <person name="Sun H."/>
            <person name="Tritt A."/>
            <person name="Yoshinaga Y."/>
            <person name="Zwiers L.-H."/>
            <person name="Turgeon B."/>
            <person name="Goodwin S."/>
            <person name="Spatafora J."/>
            <person name="Crous P."/>
            <person name="Grigoriev I."/>
        </authorList>
    </citation>
    <scope>NUCLEOTIDE SEQUENCE</scope>
    <source>
        <strain evidence="2">CBS 116005</strain>
    </source>
</reference>
<dbReference type="EMBL" id="ML995824">
    <property type="protein sequence ID" value="KAF2770589.1"/>
    <property type="molecule type" value="Genomic_DNA"/>
</dbReference>
<name>A0A6G1LDD5_9PEZI</name>
<dbReference type="AlphaFoldDB" id="A0A6G1LDD5"/>
<evidence type="ECO:0000256" key="1">
    <source>
        <dbReference type="SAM" id="MobiDB-lite"/>
    </source>
</evidence>
<sequence length="245" mass="26402">MNHKHYAQHQHDQKSPESAKSSSGQPAIPSPLSIPPSRARRQLAARLAQRQKQSQGSGSADPDAEDSVALETASHLPEEPNNADAVIEDSRLGSSGEGRQGLQTTGLRTLSGSSGLAERSRSKFEGLFGSDDSDSSDDAFDEDAAGRDDTLDRPEGDYEDDSYAGGRWRRQARRPSTTEAKERKPLDDDDEEDEELSRAAQAGLRFDGAGAGGAGPFEDSPAAEEEESDDSDDDDMVEIRPRRTS</sequence>
<protein>
    <submittedName>
        <fullName evidence="2">Uncharacterized protein</fullName>
    </submittedName>
</protein>
<feature type="compositionally biased region" description="Low complexity" evidence="1">
    <location>
        <begin position="44"/>
        <end position="55"/>
    </location>
</feature>
<feature type="compositionally biased region" description="Acidic residues" evidence="1">
    <location>
        <begin position="131"/>
        <end position="143"/>
    </location>
</feature>
<proteinExistence type="predicted"/>
<feature type="region of interest" description="Disordered" evidence="1">
    <location>
        <begin position="1"/>
        <end position="245"/>
    </location>
</feature>
<gene>
    <name evidence="2" type="ORF">EJ03DRAFT_59298</name>
</gene>
<organism evidence="2 3">
    <name type="scientific">Teratosphaeria nubilosa</name>
    <dbReference type="NCBI Taxonomy" id="161662"/>
    <lineage>
        <taxon>Eukaryota</taxon>
        <taxon>Fungi</taxon>
        <taxon>Dikarya</taxon>
        <taxon>Ascomycota</taxon>
        <taxon>Pezizomycotina</taxon>
        <taxon>Dothideomycetes</taxon>
        <taxon>Dothideomycetidae</taxon>
        <taxon>Mycosphaerellales</taxon>
        <taxon>Teratosphaeriaceae</taxon>
        <taxon>Teratosphaeria</taxon>
    </lineage>
</organism>
<feature type="compositionally biased region" description="Acidic residues" evidence="1">
    <location>
        <begin position="221"/>
        <end position="236"/>
    </location>
</feature>
<dbReference type="OrthoDB" id="10661189at2759"/>